<dbReference type="PROSITE" id="PS51257">
    <property type="entry name" value="PROKAR_LIPOPROTEIN"/>
    <property type="match status" value="1"/>
</dbReference>
<dbReference type="NCBIfam" id="NF033894">
    <property type="entry name" value="Eex_IncN"/>
    <property type="match status" value="1"/>
</dbReference>
<dbReference type="Proteomes" id="UP000239469">
    <property type="component" value="Unassembled WGS sequence"/>
</dbReference>
<evidence type="ECO:0008006" key="3">
    <source>
        <dbReference type="Google" id="ProtNLM"/>
    </source>
</evidence>
<organism evidence="1 2">
    <name type="scientific">Chromobacterium amazonense</name>
    <dbReference type="NCBI Taxonomy" id="1382803"/>
    <lineage>
        <taxon>Bacteria</taxon>
        <taxon>Pseudomonadati</taxon>
        <taxon>Pseudomonadota</taxon>
        <taxon>Betaproteobacteria</taxon>
        <taxon>Neisseriales</taxon>
        <taxon>Chromobacteriaceae</taxon>
        <taxon>Chromobacterium</taxon>
    </lineage>
</organism>
<comment type="caution">
    <text evidence="1">The sequence shown here is derived from an EMBL/GenBank/DDBJ whole genome shotgun (WGS) entry which is preliminary data.</text>
</comment>
<dbReference type="EMBL" id="MTBD01000037">
    <property type="protein sequence ID" value="PRP68792.1"/>
    <property type="molecule type" value="Genomic_DNA"/>
</dbReference>
<reference evidence="1 2" key="1">
    <citation type="submission" date="2017-01" db="EMBL/GenBank/DDBJ databases">
        <title>New insights into the genetic diversity of Chromobacterium isolated from tropical freshwater lake.</title>
        <authorList>
            <person name="Santos A.B."/>
            <person name="Nascimento A.M."/>
            <person name="Da Silva P.C."/>
        </authorList>
    </citation>
    <scope>NUCLEOTIDE SEQUENCE [LARGE SCALE GENOMIC DNA]</scope>
    <source>
        <strain evidence="1 2">56AF</strain>
    </source>
</reference>
<dbReference type="AlphaFoldDB" id="A0A2S9WZ93"/>
<dbReference type="InterPro" id="IPR047937">
    <property type="entry name" value="Eex_IncN-like"/>
</dbReference>
<accession>A0A2S9WZ93</accession>
<dbReference type="RefSeq" id="WP_106078035.1">
    <property type="nucleotide sequence ID" value="NZ_MTBD01000037.1"/>
</dbReference>
<sequence>MIKCYLPLFAVFLLSGCGGEPLRSADYYMQNQKELGAELKNCRNRGIDPFGDSREAQNCRAASQAETNLYFGVKPSQTTAKQESN</sequence>
<protein>
    <recommendedName>
        <fullName evidence="3">EexN family lipoprotein</fullName>
    </recommendedName>
</protein>
<evidence type="ECO:0000313" key="2">
    <source>
        <dbReference type="Proteomes" id="UP000239469"/>
    </source>
</evidence>
<evidence type="ECO:0000313" key="1">
    <source>
        <dbReference type="EMBL" id="PRP68792.1"/>
    </source>
</evidence>
<gene>
    <name evidence="1" type="ORF">BUE93_20305</name>
</gene>
<proteinExistence type="predicted"/>
<name>A0A2S9WZ93_9NEIS</name>